<dbReference type="PANTHER" id="PTHR42693">
    <property type="entry name" value="ARYLSULFATASE FAMILY MEMBER"/>
    <property type="match status" value="1"/>
</dbReference>
<dbReference type="CDD" id="cd16148">
    <property type="entry name" value="sulfatase_like"/>
    <property type="match status" value="1"/>
</dbReference>
<dbReference type="AlphaFoldDB" id="A0A518BRH6"/>
<evidence type="ECO:0000256" key="3">
    <source>
        <dbReference type="SAM" id="SignalP"/>
    </source>
</evidence>
<feature type="signal peptide" evidence="3">
    <location>
        <begin position="1"/>
        <end position="30"/>
    </location>
</feature>
<feature type="region of interest" description="Disordered" evidence="2">
    <location>
        <begin position="498"/>
        <end position="517"/>
    </location>
</feature>
<evidence type="ECO:0000259" key="4">
    <source>
        <dbReference type="Pfam" id="PF00884"/>
    </source>
</evidence>
<dbReference type="Pfam" id="PF00884">
    <property type="entry name" value="Sulfatase"/>
    <property type="match status" value="1"/>
</dbReference>
<dbReference type="InterPro" id="IPR017850">
    <property type="entry name" value="Alkaline_phosphatase_core_sf"/>
</dbReference>
<dbReference type="InterPro" id="IPR000917">
    <property type="entry name" value="Sulfatase_N"/>
</dbReference>
<organism evidence="5 6">
    <name type="scientific">Engelhardtia mirabilis</name>
    <dbReference type="NCBI Taxonomy" id="2528011"/>
    <lineage>
        <taxon>Bacteria</taxon>
        <taxon>Pseudomonadati</taxon>
        <taxon>Planctomycetota</taxon>
        <taxon>Planctomycetia</taxon>
        <taxon>Planctomycetia incertae sedis</taxon>
        <taxon>Engelhardtia</taxon>
    </lineage>
</organism>
<feature type="compositionally biased region" description="Low complexity" evidence="2">
    <location>
        <begin position="504"/>
        <end position="517"/>
    </location>
</feature>
<feature type="domain" description="Sulfatase N-terminal" evidence="4">
    <location>
        <begin position="50"/>
        <end position="377"/>
    </location>
</feature>
<sequence precursor="true">MSVVQHSPRGSLARAISALTLVAAAGCSGAEPPPAVIDEVPHAPSVRPTDVVLFVVDTLRADRLGMYGYERPTSPRLDALAAGGTRFADVTSQCSWTQPSMASMVSGRYLTTQIYAPEADAVNLAQAFSEAGYATLGFSANILLTDRSGFGRGFDHYDARPSRRSSDEILAARESDELLEDAWPVIEEVLQDPDRPPLLLYIQTFEPHSPYREQRQWLDELPVDAQRIEADTRPLRELFRDLTEGQGRPARGWTSDWANIGDGRARYEREVRETDRILGDLVDRLRATGLAEDATFALVADHGEGLWERPTPLPEDAPASMHRPTHFLYQEHGAHLAPEVLFTPMVLWGARVPAGLVVEQPVENIDLYPTLLALNGIERPAGLDGRDLFAGESAPRPFAFSVSLRGERVRELATDLALIRVHPDRVVPGIRLYDRAVDPHERVDLADQRPEDVARLVAALDAWRAENPTVDPQSEGLDSDQLEALQALGYGEFQIGARAGGGAADAPADPTADDGPP</sequence>
<proteinExistence type="inferred from homology"/>
<dbReference type="EMBL" id="CP036287">
    <property type="protein sequence ID" value="QDU69566.1"/>
    <property type="molecule type" value="Genomic_DNA"/>
</dbReference>
<evidence type="ECO:0000256" key="2">
    <source>
        <dbReference type="SAM" id="MobiDB-lite"/>
    </source>
</evidence>
<comment type="similarity">
    <text evidence="1">Belongs to the sulfatase family.</text>
</comment>
<keyword evidence="3" id="KW-0732">Signal</keyword>
<dbReference type="PANTHER" id="PTHR42693:SF33">
    <property type="entry name" value="ARYLSULFATASE"/>
    <property type="match status" value="1"/>
</dbReference>
<dbReference type="KEGG" id="pbap:Pla133_46860"/>
<evidence type="ECO:0000256" key="1">
    <source>
        <dbReference type="ARBA" id="ARBA00008779"/>
    </source>
</evidence>
<accession>A0A518BRH6</accession>
<dbReference type="Gene3D" id="3.40.720.10">
    <property type="entry name" value="Alkaline Phosphatase, subunit A"/>
    <property type="match status" value="1"/>
</dbReference>
<feature type="chain" id="PRO_5021697035" evidence="3">
    <location>
        <begin position="31"/>
        <end position="517"/>
    </location>
</feature>
<gene>
    <name evidence="5" type="ORF">Pla133_46860</name>
</gene>
<evidence type="ECO:0000313" key="6">
    <source>
        <dbReference type="Proteomes" id="UP000316921"/>
    </source>
</evidence>
<dbReference type="GO" id="GO:0016740">
    <property type="term" value="F:transferase activity"/>
    <property type="evidence" value="ECO:0007669"/>
    <property type="project" value="UniProtKB-KW"/>
</dbReference>
<keyword evidence="6" id="KW-1185">Reference proteome</keyword>
<evidence type="ECO:0000313" key="5">
    <source>
        <dbReference type="EMBL" id="QDU69566.1"/>
    </source>
</evidence>
<keyword evidence="5" id="KW-0808">Transferase</keyword>
<dbReference type="Proteomes" id="UP000316921">
    <property type="component" value="Chromosome"/>
</dbReference>
<dbReference type="InterPro" id="IPR050738">
    <property type="entry name" value="Sulfatase"/>
</dbReference>
<dbReference type="GO" id="GO:0004065">
    <property type="term" value="F:arylsulfatase activity"/>
    <property type="evidence" value="ECO:0007669"/>
    <property type="project" value="TreeGrafter"/>
</dbReference>
<dbReference type="RefSeq" id="WP_145069575.1">
    <property type="nucleotide sequence ID" value="NZ_CP036287.1"/>
</dbReference>
<dbReference type="SUPFAM" id="SSF53649">
    <property type="entry name" value="Alkaline phosphatase-like"/>
    <property type="match status" value="1"/>
</dbReference>
<reference evidence="5 6" key="1">
    <citation type="submission" date="2019-02" db="EMBL/GenBank/DDBJ databases">
        <title>Deep-cultivation of Planctomycetes and their phenomic and genomic characterization uncovers novel biology.</title>
        <authorList>
            <person name="Wiegand S."/>
            <person name="Jogler M."/>
            <person name="Boedeker C."/>
            <person name="Pinto D."/>
            <person name="Vollmers J."/>
            <person name="Rivas-Marin E."/>
            <person name="Kohn T."/>
            <person name="Peeters S.H."/>
            <person name="Heuer A."/>
            <person name="Rast P."/>
            <person name="Oberbeckmann S."/>
            <person name="Bunk B."/>
            <person name="Jeske O."/>
            <person name="Meyerdierks A."/>
            <person name="Storesund J.E."/>
            <person name="Kallscheuer N."/>
            <person name="Luecker S."/>
            <person name="Lage O.M."/>
            <person name="Pohl T."/>
            <person name="Merkel B.J."/>
            <person name="Hornburger P."/>
            <person name="Mueller R.-W."/>
            <person name="Bruemmer F."/>
            <person name="Labrenz M."/>
            <person name="Spormann A.M."/>
            <person name="Op den Camp H."/>
            <person name="Overmann J."/>
            <person name="Amann R."/>
            <person name="Jetten M.S.M."/>
            <person name="Mascher T."/>
            <person name="Medema M.H."/>
            <person name="Devos D.P."/>
            <person name="Kaster A.-K."/>
            <person name="Ovreas L."/>
            <person name="Rohde M."/>
            <person name="Galperin M.Y."/>
            <person name="Jogler C."/>
        </authorList>
    </citation>
    <scope>NUCLEOTIDE SEQUENCE [LARGE SCALE GENOMIC DNA]</scope>
    <source>
        <strain evidence="5 6">Pla133</strain>
    </source>
</reference>
<protein>
    <submittedName>
        <fullName evidence="5">Lipid A phosphoethanolamine transferase</fullName>
    </submittedName>
</protein>
<name>A0A518BRH6_9BACT</name>
<dbReference type="Gene3D" id="3.30.1120.10">
    <property type="match status" value="1"/>
</dbReference>